<dbReference type="KEGG" id="ghl:GM160_01835"/>
<keyword evidence="2" id="KW-1185">Reference proteome</keyword>
<dbReference type="EMBL" id="CP046415">
    <property type="protein sequence ID" value="QGT77729.1"/>
    <property type="molecule type" value="Genomic_DNA"/>
</dbReference>
<evidence type="ECO:0000313" key="2">
    <source>
        <dbReference type="Proteomes" id="UP000427716"/>
    </source>
</evidence>
<evidence type="ECO:0000313" key="1">
    <source>
        <dbReference type="EMBL" id="QGT77729.1"/>
    </source>
</evidence>
<dbReference type="AlphaFoldDB" id="A0A6I6CUL7"/>
<protein>
    <submittedName>
        <fullName evidence="1">Uncharacterized protein</fullName>
    </submittedName>
</protein>
<name>A0A6I6CUL7_9GAMM</name>
<proteinExistence type="predicted"/>
<dbReference type="Gene3D" id="3.10.420.10">
    <property type="entry name" value="SecB-like"/>
    <property type="match status" value="1"/>
</dbReference>
<dbReference type="InterPro" id="IPR035958">
    <property type="entry name" value="SecB-like_sf"/>
</dbReference>
<sequence>MPRASDPQLVSLVFTHQMVIAHADHDPEQPSYGSTQVGYQIDRSDSHSGVVTMEMNVSSDKDDSKNAPYEYDVRAFAMLAYLDDTTDPLDDNDLKRAGVVGYQAAIGAIREHIASMTARGPWDTFFLRIVDIDEDEIGESQGS</sequence>
<accession>A0A6I6CUL7</accession>
<organism evidence="1 2">
    <name type="scientific">Guyparkeria halophila</name>
    <dbReference type="NCBI Taxonomy" id="47960"/>
    <lineage>
        <taxon>Bacteria</taxon>
        <taxon>Pseudomonadati</taxon>
        <taxon>Pseudomonadota</taxon>
        <taxon>Gammaproteobacteria</taxon>
        <taxon>Chromatiales</taxon>
        <taxon>Thioalkalibacteraceae</taxon>
        <taxon>Guyparkeria</taxon>
    </lineage>
</organism>
<gene>
    <name evidence="1" type="ORF">GM160_01835</name>
</gene>
<reference evidence="1 2" key="1">
    <citation type="submission" date="2019-11" db="EMBL/GenBank/DDBJ databases">
        <authorList>
            <person name="Zhang J."/>
            <person name="Sun C."/>
        </authorList>
    </citation>
    <scope>NUCLEOTIDE SEQUENCE [LARGE SCALE GENOMIC DNA]</scope>
    <source>
        <strain evidence="2">sp2</strain>
    </source>
</reference>
<dbReference type="Proteomes" id="UP000427716">
    <property type="component" value="Chromosome"/>
</dbReference>
<dbReference type="RefSeq" id="WP_156227692.1">
    <property type="nucleotide sequence ID" value="NZ_CP046415.1"/>
</dbReference>